<sequence>MSGVMSIFKRKDKKGNEGSKALAIPDEKSVVPSAPPDISAMDYGRFGLLGRQTLLEEDEEESRCITIIDLEVDLQIEVLSNRETRLVIDLIAPLCNLQTDYIGKENTKAIWIGLTVVAAFGVKRTIKTKNHHVYKGCVSSGLRLLIDSEKQFELDKRNKWSQHLSYLTNGVKTEWAIRGEMIRTRVPYLPQPGSEDVLMFLAGMGISCYSNPDGHLVLKV</sequence>
<dbReference type="RefSeq" id="YP_010087305.1">
    <property type="nucleotide sequence ID" value="NC_055531.1"/>
</dbReference>
<dbReference type="GO" id="GO:0033645">
    <property type="term" value="C:host cell endomembrane system"/>
    <property type="evidence" value="ECO:0007669"/>
    <property type="project" value="UniProtKB-SubCell"/>
</dbReference>
<evidence type="ECO:0000256" key="8">
    <source>
        <dbReference type="SAM" id="MobiDB-lite"/>
    </source>
</evidence>
<keyword evidence="4" id="KW-0946">Virion</keyword>
<evidence type="ECO:0000313" key="9">
    <source>
        <dbReference type="EMBL" id="AJR28549.1"/>
    </source>
</evidence>
<evidence type="ECO:0000256" key="3">
    <source>
        <dbReference type="ARBA" id="ARBA00017678"/>
    </source>
</evidence>
<feature type="region of interest" description="Disordered" evidence="8">
    <location>
        <begin position="1"/>
        <end position="21"/>
    </location>
</feature>
<name>A0A0D3R1F3_9RHAB</name>
<organism evidence="9 10">
    <name type="scientific">Bahia Grande virus</name>
    <dbReference type="NCBI Taxonomy" id="932699"/>
    <lineage>
        <taxon>Viruses</taxon>
        <taxon>Riboviria</taxon>
        <taxon>Orthornavirae</taxon>
        <taxon>Negarnaviricota</taxon>
        <taxon>Haploviricotina</taxon>
        <taxon>Monjiviricetes</taxon>
        <taxon>Mononegavirales</taxon>
        <taxon>Rhabdoviridae</taxon>
        <taxon>Alpharhabdovirinae</taxon>
        <taxon>Barhavirus</taxon>
        <taxon>Barhavirus bahia</taxon>
    </lineage>
</organism>
<evidence type="ECO:0000256" key="5">
    <source>
        <dbReference type="ARBA" id="ARBA00022870"/>
    </source>
</evidence>
<dbReference type="InterPro" id="IPR009397">
    <property type="entry name" value="Vesiculo_matrix"/>
</dbReference>
<dbReference type="KEGG" id="vg:65102573"/>
<reference evidence="9 10" key="1">
    <citation type="journal article" date="2015" name="PLoS Pathog.">
        <title>Evolution of genome size and complexity in the rhabdoviridae.</title>
        <authorList>
            <person name="Walker P.J."/>
            <person name="Firth C."/>
            <person name="Widen S.G."/>
            <person name="Blasdell K.R."/>
            <person name="Guzman H."/>
            <person name="Wood T.G."/>
            <person name="Paradkar P.N."/>
            <person name="Holmes E.C."/>
            <person name="Tesh R.B."/>
            <person name="Vasilakis N."/>
        </authorList>
    </citation>
    <scope>NUCLEOTIDE SEQUENCE [LARGE SCALE GENOMIC DNA]</scope>
    <source>
        <strain evidence="9">TB4-1054</strain>
    </source>
</reference>
<accession>A0A0D3R1F3</accession>
<protein>
    <recommendedName>
        <fullName evidence="3">Matrix protein</fullName>
    </recommendedName>
</protein>
<dbReference type="Proteomes" id="UP000169518">
    <property type="component" value="Segment"/>
</dbReference>
<evidence type="ECO:0000256" key="4">
    <source>
        <dbReference type="ARBA" id="ARBA00022844"/>
    </source>
</evidence>
<proteinExistence type="predicted"/>
<evidence type="ECO:0000256" key="6">
    <source>
        <dbReference type="ARBA" id="ARBA00023136"/>
    </source>
</evidence>
<keyword evidence="5" id="KW-1043">Host membrane</keyword>
<evidence type="ECO:0000256" key="2">
    <source>
        <dbReference type="ARBA" id="ARBA00004531"/>
    </source>
</evidence>
<dbReference type="Pfam" id="PF06326">
    <property type="entry name" value="Vesiculo_matrix"/>
    <property type="match status" value="1"/>
</dbReference>
<dbReference type="GO" id="GO:0019031">
    <property type="term" value="C:viral envelope"/>
    <property type="evidence" value="ECO:0007669"/>
    <property type="project" value="InterPro"/>
</dbReference>
<evidence type="ECO:0000256" key="1">
    <source>
        <dbReference type="ARBA" id="ARBA00004328"/>
    </source>
</evidence>
<keyword evidence="10" id="KW-1185">Reference proteome</keyword>
<dbReference type="GeneID" id="65102573"/>
<dbReference type="EMBL" id="KM205018">
    <property type="protein sequence ID" value="AJR28549.1"/>
    <property type="molecule type" value="Viral_cRNA"/>
</dbReference>
<keyword evidence="6" id="KW-0472">Membrane</keyword>
<comment type="subcellular location">
    <subcellularLocation>
        <location evidence="2">Host endomembrane system</location>
        <topology evidence="2">Peripheral membrane protein</topology>
    </subcellularLocation>
    <subcellularLocation>
        <location evidence="1">Virion</location>
    </subcellularLocation>
</comment>
<evidence type="ECO:0000313" key="10">
    <source>
        <dbReference type="Proteomes" id="UP000169518"/>
    </source>
</evidence>
<keyword evidence="7" id="KW-0468">Viral matrix protein</keyword>
<dbReference type="GO" id="GO:0039660">
    <property type="term" value="F:structural constituent of virion"/>
    <property type="evidence" value="ECO:0007669"/>
    <property type="project" value="UniProtKB-KW"/>
</dbReference>
<evidence type="ECO:0000256" key="7">
    <source>
        <dbReference type="ARBA" id="ARBA00023311"/>
    </source>
</evidence>